<evidence type="ECO:0000313" key="5">
    <source>
        <dbReference type="Proteomes" id="UP000094172"/>
    </source>
</evidence>
<dbReference type="RefSeq" id="WP_069444037.1">
    <property type="nucleotide sequence ID" value="NZ_LPWE01000010.1"/>
</dbReference>
<dbReference type="InterPro" id="IPR016181">
    <property type="entry name" value="Acyl_CoA_acyltransferase"/>
</dbReference>
<reference evidence="4 5" key="1">
    <citation type="journal article" date="2016" name="Environ. Microbiol.">
        <title>New Methyloceanibacter diversity from North Sea sediments includes methanotroph containing solely the soluble methane monooxygenase.</title>
        <authorList>
            <person name="Vekeman B."/>
            <person name="Kerckhof F.M."/>
            <person name="Cremers G."/>
            <person name="de Vos P."/>
            <person name="Vandamme P."/>
            <person name="Boon N."/>
            <person name="Op den Camp H.J."/>
            <person name="Heylen K."/>
        </authorList>
    </citation>
    <scope>NUCLEOTIDE SEQUENCE [LARGE SCALE GENOMIC DNA]</scope>
    <source>
        <strain evidence="4 5">R-67176</strain>
    </source>
</reference>
<dbReference type="AlphaFoldDB" id="A0A1E3VQN9"/>
<feature type="domain" description="N-acetyltransferase" evidence="3">
    <location>
        <begin position="6"/>
        <end position="168"/>
    </location>
</feature>
<protein>
    <submittedName>
        <fullName evidence="4">GCN5 family acetyltransferase</fullName>
    </submittedName>
</protein>
<evidence type="ECO:0000313" key="4">
    <source>
        <dbReference type="EMBL" id="ODR95844.1"/>
    </source>
</evidence>
<keyword evidence="5" id="KW-1185">Reference proteome</keyword>
<dbReference type="GO" id="GO:0016747">
    <property type="term" value="F:acyltransferase activity, transferring groups other than amino-acyl groups"/>
    <property type="evidence" value="ECO:0007669"/>
    <property type="project" value="InterPro"/>
</dbReference>
<dbReference type="Pfam" id="PF00583">
    <property type="entry name" value="Acetyltransf_1"/>
    <property type="match status" value="1"/>
</dbReference>
<evidence type="ECO:0000256" key="1">
    <source>
        <dbReference type="ARBA" id="ARBA00022679"/>
    </source>
</evidence>
<sequence length="168" mass="18783">MSVDVAQVRPARPKDATALATAYEEAWRGAYQGIIPHLDLERMIARRGQGWWERALQRRASVLVLDFGGQVAGYVTFGRCRVGRGPFRGEIFELYLCPTYQGLGLGTKLFEGARQKLQEWRLPGLLVWALADNEAACDFYLTLGGKPIAEGTEDFSGTSLRKIAFAWR</sequence>
<dbReference type="EMBL" id="LPWE01000010">
    <property type="protein sequence ID" value="ODR95844.1"/>
    <property type="molecule type" value="Genomic_DNA"/>
</dbReference>
<proteinExistence type="predicted"/>
<dbReference type="PROSITE" id="PS51186">
    <property type="entry name" value="GNAT"/>
    <property type="match status" value="1"/>
</dbReference>
<dbReference type="Gene3D" id="3.40.630.30">
    <property type="match status" value="1"/>
</dbReference>
<name>A0A1E3VQN9_9HYPH</name>
<organism evidence="4 5">
    <name type="scientific">Methyloceanibacter stevinii</name>
    <dbReference type="NCBI Taxonomy" id="1774970"/>
    <lineage>
        <taxon>Bacteria</taxon>
        <taxon>Pseudomonadati</taxon>
        <taxon>Pseudomonadota</taxon>
        <taxon>Alphaproteobacteria</taxon>
        <taxon>Hyphomicrobiales</taxon>
        <taxon>Hyphomicrobiaceae</taxon>
        <taxon>Methyloceanibacter</taxon>
    </lineage>
</organism>
<evidence type="ECO:0000256" key="2">
    <source>
        <dbReference type="ARBA" id="ARBA00023315"/>
    </source>
</evidence>
<dbReference type="CDD" id="cd04301">
    <property type="entry name" value="NAT_SF"/>
    <property type="match status" value="1"/>
</dbReference>
<dbReference type="Proteomes" id="UP000094172">
    <property type="component" value="Unassembled WGS sequence"/>
</dbReference>
<dbReference type="InterPro" id="IPR050832">
    <property type="entry name" value="Bact_Acetyltransf"/>
</dbReference>
<keyword evidence="1 4" id="KW-0808">Transferase</keyword>
<dbReference type="STRING" id="1774970.AUC70_02990"/>
<comment type="caution">
    <text evidence="4">The sequence shown here is derived from an EMBL/GenBank/DDBJ whole genome shotgun (WGS) entry which is preliminary data.</text>
</comment>
<accession>A0A1E3VQN9</accession>
<keyword evidence="2" id="KW-0012">Acyltransferase</keyword>
<dbReference type="InterPro" id="IPR000182">
    <property type="entry name" value="GNAT_dom"/>
</dbReference>
<gene>
    <name evidence="4" type="ORF">AUC70_02990</name>
</gene>
<dbReference type="PANTHER" id="PTHR43877">
    <property type="entry name" value="AMINOALKYLPHOSPHONATE N-ACETYLTRANSFERASE-RELATED-RELATED"/>
    <property type="match status" value="1"/>
</dbReference>
<evidence type="ECO:0000259" key="3">
    <source>
        <dbReference type="PROSITE" id="PS51186"/>
    </source>
</evidence>
<dbReference type="SUPFAM" id="SSF55729">
    <property type="entry name" value="Acyl-CoA N-acyltransferases (Nat)"/>
    <property type="match status" value="1"/>
</dbReference>